<dbReference type="InterPro" id="IPR013154">
    <property type="entry name" value="ADH-like_N"/>
</dbReference>
<dbReference type="PANTHER" id="PTHR48106:SF18">
    <property type="entry name" value="QUINONE OXIDOREDUCTASE PIG3"/>
    <property type="match status" value="1"/>
</dbReference>
<keyword evidence="1" id="KW-0521">NADP</keyword>
<keyword evidence="4" id="KW-1185">Reference proteome</keyword>
<dbReference type="SUPFAM" id="SSF50129">
    <property type="entry name" value="GroES-like"/>
    <property type="match status" value="1"/>
</dbReference>
<dbReference type="Gene3D" id="3.90.180.10">
    <property type="entry name" value="Medium-chain alcohol dehydrogenases, catalytic domain"/>
    <property type="match status" value="1"/>
</dbReference>
<evidence type="ECO:0000256" key="1">
    <source>
        <dbReference type="ARBA" id="ARBA00022857"/>
    </source>
</evidence>
<dbReference type="GeneID" id="101398220"/>
<organism evidence="4 5">
    <name type="scientific">Ceratotherium simum simum</name>
    <name type="common">Southern white rhinoceros</name>
    <dbReference type="NCBI Taxonomy" id="73337"/>
    <lineage>
        <taxon>Eukaryota</taxon>
        <taxon>Metazoa</taxon>
        <taxon>Chordata</taxon>
        <taxon>Craniata</taxon>
        <taxon>Vertebrata</taxon>
        <taxon>Euteleostomi</taxon>
        <taxon>Mammalia</taxon>
        <taxon>Eutheria</taxon>
        <taxon>Laurasiatheria</taxon>
        <taxon>Perissodactyla</taxon>
        <taxon>Rhinocerotidae</taxon>
        <taxon>Ceratotherium</taxon>
    </lineage>
</organism>
<dbReference type="RefSeq" id="XP_014644962.1">
    <property type="nucleotide sequence ID" value="XM_014789476.1"/>
</dbReference>
<evidence type="ECO:0000313" key="5">
    <source>
        <dbReference type="RefSeq" id="XP_014644962.1"/>
    </source>
</evidence>
<proteinExistence type="predicted"/>
<sequence>MPFLCPSIPVSSDKTLAVHFDKPAGRETLYIKEVPTPSPGEVEVLPKVAASALNRADFLQRQGQYSPPPGASSILGLKASGHVAELGPSCQGHWKIKDPAMALLPGGGQAQYVTVPKGLPMLIPEGLSLPQAAAVLEAWLTAFQLLHFVGKEAPNALNTLSYQPRPVT</sequence>
<name>A0ABM1CZI1_CERSS</name>
<evidence type="ECO:0000256" key="2">
    <source>
        <dbReference type="ARBA" id="ARBA00023002"/>
    </source>
</evidence>
<keyword evidence="2" id="KW-0560">Oxidoreductase</keyword>
<feature type="domain" description="Alcohol dehydrogenase-like N-terminal" evidence="3">
    <location>
        <begin position="41"/>
        <end position="122"/>
    </location>
</feature>
<dbReference type="PANTHER" id="PTHR48106">
    <property type="entry name" value="QUINONE OXIDOREDUCTASE PIG3-RELATED"/>
    <property type="match status" value="1"/>
</dbReference>
<dbReference type="Pfam" id="PF08240">
    <property type="entry name" value="ADH_N"/>
    <property type="match status" value="1"/>
</dbReference>
<evidence type="ECO:0000259" key="3">
    <source>
        <dbReference type="Pfam" id="PF08240"/>
    </source>
</evidence>
<evidence type="ECO:0000313" key="4">
    <source>
        <dbReference type="Proteomes" id="UP000694910"/>
    </source>
</evidence>
<reference evidence="5" key="1">
    <citation type="submission" date="2025-08" db="UniProtKB">
        <authorList>
            <consortium name="RefSeq"/>
        </authorList>
    </citation>
    <scope>IDENTIFICATION</scope>
</reference>
<accession>A0ABM1CZI1</accession>
<protein>
    <submittedName>
        <fullName evidence="5">Quinone oxidoreductase PIG3-like</fullName>
    </submittedName>
</protein>
<dbReference type="InterPro" id="IPR011032">
    <property type="entry name" value="GroES-like_sf"/>
</dbReference>
<dbReference type="Proteomes" id="UP000694910">
    <property type="component" value="Unplaced"/>
</dbReference>
<gene>
    <name evidence="5" type="primary">LOC101398220</name>
</gene>